<dbReference type="InterPro" id="IPR050768">
    <property type="entry name" value="UPF0353/GerABKA_families"/>
</dbReference>
<dbReference type="InterPro" id="IPR004995">
    <property type="entry name" value="Spore_Ger"/>
</dbReference>
<organism evidence="6 7">
    <name type="scientific">Priestia megaterium</name>
    <name type="common">Bacillus megaterium</name>
    <dbReference type="NCBI Taxonomy" id="1404"/>
    <lineage>
        <taxon>Bacteria</taxon>
        <taxon>Bacillati</taxon>
        <taxon>Bacillota</taxon>
        <taxon>Bacilli</taxon>
        <taxon>Bacillales</taxon>
        <taxon>Bacillaceae</taxon>
        <taxon>Priestia</taxon>
    </lineage>
</organism>
<evidence type="ECO:0000256" key="5">
    <source>
        <dbReference type="SAM" id="Phobius"/>
    </source>
</evidence>
<comment type="similarity">
    <text evidence="2 4">Belongs to the GerABKA family.</text>
</comment>
<feature type="transmembrane region" description="Helical" evidence="5">
    <location>
        <begin position="341"/>
        <end position="358"/>
    </location>
</feature>
<sequence length="446" mass="50196">MLYAKGMIETRLIYEFVLPRVFDLFHQGERLHLENLSQFLEVVEIKYSSRLQEELSLLIFSGQLLVFDCQSESMYSVNVANPPQRSVDESNMEVSIRGPRDRFVESAEINTVLIRQRLKTLSLVTETYTLGTRSNTNVTLLYMDDIISPDILDTIKCRLSEIKMDIISSSYQVEELLHDRTFSLLPLLDYSGRPDYVVQSLNQGRFAILVDGNPSCLIGPVNLEFLIKSPEDNQLSFFYASISRFLRLSALVTTILLPGLWTALTSYQSDQIPFPLLATVAVSRQGLPLSDPLELFVMLVFFELFKEAGIRLPKSVGQTVAVLGGLIVGDAAIRAGLTSPSTLVIGAVTVISSYTLVNQNVAGNILILRFFIFGLASFLGLYGFFIGVFFVLFYLASLESFGQPYMVGFQMLEKGDLLKTFLKAPFKYLKERNHVYSPVDPDRQKE</sequence>
<protein>
    <submittedName>
        <fullName evidence="6">Spore germination protein</fullName>
    </submittedName>
</protein>
<dbReference type="AlphaFoldDB" id="A0AAE5UAP5"/>
<evidence type="ECO:0000313" key="7">
    <source>
        <dbReference type="Proteomes" id="UP000220341"/>
    </source>
</evidence>
<dbReference type="EMBL" id="NTYW01000023">
    <property type="protein sequence ID" value="PES34821.1"/>
    <property type="molecule type" value="Genomic_DNA"/>
</dbReference>
<evidence type="ECO:0000313" key="6">
    <source>
        <dbReference type="EMBL" id="PES34821.1"/>
    </source>
</evidence>
<evidence type="ECO:0000256" key="2">
    <source>
        <dbReference type="ARBA" id="ARBA00005278"/>
    </source>
</evidence>
<dbReference type="GO" id="GO:0009847">
    <property type="term" value="P:spore germination"/>
    <property type="evidence" value="ECO:0007669"/>
    <property type="project" value="UniProtKB-UniRule"/>
</dbReference>
<keyword evidence="5" id="KW-1133">Transmembrane helix</keyword>
<evidence type="ECO:0000256" key="1">
    <source>
        <dbReference type="ARBA" id="ARBA00004141"/>
    </source>
</evidence>
<name>A0AAE5UAP5_PRIMG</name>
<evidence type="ECO:0000256" key="3">
    <source>
        <dbReference type="ARBA" id="ARBA00023136"/>
    </source>
</evidence>
<comment type="caution">
    <text evidence="6">The sequence shown here is derived from an EMBL/GenBank/DDBJ whole genome shotgun (WGS) entry which is preliminary data.</text>
</comment>
<dbReference type="PANTHER" id="PTHR22550:SF5">
    <property type="entry name" value="LEUCINE ZIPPER PROTEIN 4"/>
    <property type="match status" value="1"/>
</dbReference>
<dbReference type="Pfam" id="PF03323">
    <property type="entry name" value="GerA"/>
    <property type="match status" value="1"/>
</dbReference>
<dbReference type="Proteomes" id="UP000220341">
    <property type="component" value="Unassembled WGS sequence"/>
</dbReference>
<keyword evidence="3 4" id="KW-0472">Membrane</keyword>
<reference evidence="6 7" key="1">
    <citation type="submission" date="2017-09" db="EMBL/GenBank/DDBJ databases">
        <title>Large-scale bioinformatics analysis of Bacillus genomes uncovers conserved roles of natural products in bacterial physiology.</title>
        <authorList>
            <consortium name="Agbiome Team Llc"/>
            <person name="Bleich R.M."/>
            <person name="Kirk G.J."/>
            <person name="Santa Maria K.C."/>
            <person name="Allen S.E."/>
            <person name="Farag S."/>
            <person name="Shank E.A."/>
            <person name="Bowers A."/>
        </authorList>
    </citation>
    <scope>NUCLEOTIDE SEQUENCE [LARGE SCALE GENOMIC DNA]</scope>
    <source>
        <strain evidence="6 7">AFS003013</strain>
    </source>
</reference>
<evidence type="ECO:0000256" key="4">
    <source>
        <dbReference type="PIRNR" id="PIRNR005690"/>
    </source>
</evidence>
<comment type="subcellular location">
    <subcellularLocation>
        <location evidence="4">Cell membrane</location>
    </subcellularLocation>
    <subcellularLocation>
        <location evidence="1">Membrane</location>
        <topology evidence="1">Multi-pass membrane protein</topology>
    </subcellularLocation>
</comment>
<dbReference type="PIRSF" id="PIRSF005690">
    <property type="entry name" value="GerBA"/>
    <property type="match status" value="1"/>
</dbReference>
<accession>A0AAE5UAP5</accession>
<keyword evidence="5" id="KW-0812">Transmembrane</keyword>
<dbReference type="GO" id="GO:0005886">
    <property type="term" value="C:plasma membrane"/>
    <property type="evidence" value="ECO:0007669"/>
    <property type="project" value="UniProtKB-SubCell"/>
</dbReference>
<dbReference type="PANTHER" id="PTHR22550">
    <property type="entry name" value="SPORE GERMINATION PROTEIN"/>
    <property type="match status" value="1"/>
</dbReference>
<feature type="transmembrane region" description="Helical" evidence="5">
    <location>
        <begin position="370"/>
        <end position="396"/>
    </location>
</feature>
<proteinExistence type="inferred from homology"/>
<gene>
    <name evidence="6" type="ORF">CN497_19140</name>
</gene>